<dbReference type="GO" id="GO:0016757">
    <property type="term" value="F:glycosyltransferase activity"/>
    <property type="evidence" value="ECO:0007669"/>
    <property type="project" value="UniProtKB-KW"/>
</dbReference>
<dbReference type="InterPro" id="IPR023296">
    <property type="entry name" value="Glyco_hydro_beta-prop_sf"/>
</dbReference>
<accession>A0A1F5WZG7</accession>
<comment type="caution">
    <text evidence="4">The sequence shown here is derived from an EMBL/GenBank/DDBJ whole genome shotgun (WGS) entry which is preliminary data.</text>
</comment>
<sequence>MKSLWQNEKQILARVPEHAWESKAVFNPASIYLGGKMHILYRAMSEDNTSIIGYATSVNGIDINYRAPEPVYVPRESFEQKIVAGGNSGCEDPRIMKLGNRIYMCYTAYDGSNPPRVALTSISEKDFLAQKWEWVKPVLISPPDLDDKNACIFSEKIKGKYYIIHRRDGVMDLSINKDLNFDGKTWLEEYRWVAPRKGMWDSKKVGVSAPPIKTKKGWLVLYHGISEDGVYRVGAILARLDNPAEIIARTDESIFEPRLPFEKEGQVPNVVFPCGASVIKDTLYMYYGGADQVVGVASIKMEKLLGIVGMYKY</sequence>
<gene>
    <name evidence="4" type="ORF">A2930_00130</name>
</gene>
<keyword evidence="2" id="KW-0808">Transferase</keyword>
<dbReference type="PANTHER" id="PTHR34106">
    <property type="entry name" value="GLYCOSIDASE"/>
    <property type="match status" value="1"/>
</dbReference>
<keyword evidence="1" id="KW-0328">Glycosyltransferase</keyword>
<dbReference type="EMBL" id="MFID01000020">
    <property type="protein sequence ID" value="OGF81030.1"/>
    <property type="molecule type" value="Genomic_DNA"/>
</dbReference>
<evidence type="ECO:0000313" key="4">
    <source>
        <dbReference type="EMBL" id="OGF81030.1"/>
    </source>
</evidence>
<proteinExistence type="inferred from homology"/>
<evidence type="ECO:0000256" key="2">
    <source>
        <dbReference type="ARBA" id="ARBA00022679"/>
    </source>
</evidence>
<dbReference type="AlphaFoldDB" id="A0A1F5WZG7"/>
<dbReference type="SUPFAM" id="SSF75005">
    <property type="entry name" value="Arabinanase/levansucrase/invertase"/>
    <property type="match status" value="1"/>
</dbReference>
<dbReference type="InterPro" id="IPR007184">
    <property type="entry name" value="Mannoside_phosphorylase"/>
</dbReference>
<dbReference type="PANTHER" id="PTHR34106:SF5">
    <property type="entry name" value="GLYCOSIDASE"/>
    <property type="match status" value="1"/>
</dbReference>
<protein>
    <recommendedName>
        <fullName evidence="6">Glycosidase</fullName>
    </recommendedName>
</protein>
<dbReference type="Pfam" id="PF04041">
    <property type="entry name" value="Glyco_hydro_130"/>
    <property type="match status" value="1"/>
</dbReference>
<dbReference type="Proteomes" id="UP000178114">
    <property type="component" value="Unassembled WGS sequence"/>
</dbReference>
<evidence type="ECO:0000313" key="5">
    <source>
        <dbReference type="Proteomes" id="UP000178114"/>
    </source>
</evidence>
<evidence type="ECO:0000256" key="1">
    <source>
        <dbReference type="ARBA" id="ARBA00022676"/>
    </source>
</evidence>
<reference evidence="4 5" key="1">
    <citation type="journal article" date="2016" name="Nat. Commun.">
        <title>Thousands of microbial genomes shed light on interconnected biogeochemical processes in an aquifer system.</title>
        <authorList>
            <person name="Anantharaman K."/>
            <person name="Brown C.T."/>
            <person name="Hug L.A."/>
            <person name="Sharon I."/>
            <person name="Castelle C.J."/>
            <person name="Probst A.J."/>
            <person name="Thomas B.C."/>
            <person name="Singh A."/>
            <person name="Wilkins M.J."/>
            <person name="Karaoz U."/>
            <person name="Brodie E.L."/>
            <person name="Williams K.H."/>
            <person name="Hubbard S.S."/>
            <person name="Banfield J.F."/>
        </authorList>
    </citation>
    <scope>NUCLEOTIDE SEQUENCE [LARGE SCALE GENOMIC DNA]</scope>
</reference>
<organism evidence="4 5">
    <name type="scientific">Candidatus Giovannonibacteria bacterium RIFCSPLOWO2_01_FULL_45_34</name>
    <dbReference type="NCBI Taxonomy" id="1798351"/>
    <lineage>
        <taxon>Bacteria</taxon>
        <taxon>Candidatus Giovannoniibacteriota</taxon>
    </lineage>
</organism>
<name>A0A1F5WZG7_9BACT</name>
<evidence type="ECO:0008006" key="6">
    <source>
        <dbReference type="Google" id="ProtNLM"/>
    </source>
</evidence>
<comment type="similarity">
    <text evidence="3">Belongs to the glycosyl hydrolase 130 family.</text>
</comment>
<dbReference type="PIRSF" id="PIRSF016202">
    <property type="entry name" value="PH1107"/>
    <property type="match status" value="1"/>
</dbReference>
<evidence type="ECO:0000256" key="3">
    <source>
        <dbReference type="ARBA" id="ARBA00024356"/>
    </source>
</evidence>
<dbReference type="CDD" id="cd18614">
    <property type="entry name" value="GH130"/>
    <property type="match status" value="1"/>
</dbReference>
<dbReference type="Gene3D" id="2.115.10.20">
    <property type="entry name" value="Glycosyl hydrolase domain, family 43"/>
    <property type="match status" value="1"/>
</dbReference>